<dbReference type="EMBL" id="SFCI01002145">
    <property type="protein sequence ID" value="TFY74334.1"/>
    <property type="molecule type" value="Genomic_DNA"/>
</dbReference>
<comment type="caution">
    <text evidence="1">The sequence shown here is derived from an EMBL/GenBank/DDBJ whole genome shotgun (WGS) entry which is preliminary data.</text>
</comment>
<evidence type="ECO:0000313" key="2">
    <source>
        <dbReference type="Proteomes" id="UP000298061"/>
    </source>
</evidence>
<evidence type="ECO:0000313" key="1">
    <source>
        <dbReference type="EMBL" id="TFY74334.1"/>
    </source>
</evidence>
<gene>
    <name evidence="1" type="ORF">EWM64_g9677</name>
</gene>
<name>A0A4Y9ZIR1_9AGAM</name>
<protein>
    <submittedName>
        <fullName evidence="1">Uncharacterized protein</fullName>
    </submittedName>
</protein>
<reference evidence="1 2" key="1">
    <citation type="submission" date="2019-02" db="EMBL/GenBank/DDBJ databases">
        <title>Genome sequencing of the rare red list fungi Hericium alpestre (H. flagellum).</title>
        <authorList>
            <person name="Buettner E."/>
            <person name="Kellner H."/>
        </authorList>
    </citation>
    <scope>NUCLEOTIDE SEQUENCE [LARGE SCALE GENOMIC DNA]</scope>
    <source>
        <strain evidence="1 2">DSM 108284</strain>
    </source>
</reference>
<organism evidence="1 2">
    <name type="scientific">Hericium alpestre</name>
    <dbReference type="NCBI Taxonomy" id="135208"/>
    <lineage>
        <taxon>Eukaryota</taxon>
        <taxon>Fungi</taxon>
        <taxon>Dikarya</taxon>
        <taxon>Basidiomycota</taxon>
        <taxon>Agaricomycotina</taxon>
        <taxon>Agaricomycetes</taxon>
        <taxon>Russulales</taxon>
        <taxon>Hericiaceae</taxon>
        <taxon>Hericium</taxon>
    </lineage>
</organism>
<dbReference type="AlphaFoldDB" id="A0A4Y9ZIR1"/>
<keyword evidence="2" id="KW-1185">Reference proteome</keyword>
<accession>A0A4Y9ZIR1</accession>
<dbReference type="Proteomes" id="UP000298061">
    <property type="component" value="Unassembled WGS sequence"/>
</dbReference>
<proteinExistence type="predicted"/>
<sequence length="177" mass="19957">MYNKTAGKIAKIVEKMLMRTLQGITHRSQTEWYHISVTDGGVALKRVIVLFSSYNFRSEEDIGTFVSLARRILEPVIVIPTEELLRVEDSYGPTLESVPFPDCLLPAPPQHNERITIGPIFTNADCLDIIKAMNRVSSTGQTRMHFDTIPHGVVWGGWREKASEVLKEKVVAEFSDN</sequence>